<accession>A0A6A6ZT20</accession>
<proteinExistence type="predicted"/>
<dbReference type="Proteomes" id="UP000799424">
    <property type="component" value="Unassembled WGS sequence"/>
</dbReference>
<name>A0A6A6ZT20_9PLEO</name>
<protein>
    <submittedName>
        <fullName evidence="2">Uncharacterized protein</fullName>
    </submittedName>
</protein>
<organism evidence="2 3">
    <name type="scientific">Ophiobolus disseminans</name>
    <dbReference type="NCBI Taxonomy" id="1469910"/>
    <lineage>
        <taxon>Eukaryota</taxon>
        <taxon>Fungi</taxon>
        <taxon>Dikarya</taxon>
        <taxon>Ascomycota</taxon>
        <taxon>Pezizomycotina</taxon>
        <taxon>Dothideomycetes</taxon>
        <taxon>Pleosporomycetidae</taxon>
        <taxon>Pleosporales</taxon>
        <taxon>Pleosporineae</taxon>
        <taxon>Phaeosphaeriaceae</taxon>
        <taxon>Ophiobolus</taxon>
    </lineage>
</organism>
<feature type="transmembrane region" description="Helical" evidence="1">
    <location>
        <begin position="337"/>
        <end position="366"/>
    </location>
</feature>
<gene>
    <name evidence="2" type="ORF">CC86DRAFT_468904</name>
</gene>
<dbReference type="AlphaFoldDB" id="A0A6A6ZT20"/>
<keyword evidence="1" id="KW-0472">Membrane</keyword>
<keyword evidence="1" id="KW-0812">Transmembrane</keyword>
<keyword evidence="3" id="KW-1185">Reference proteome</keyword>
<sequence length="378" mass="43238">MDDELPLGSLGPVENDTRQKLGQLLWEWKLCGECDTAPSCTQRGCPWSRAETLRLFWDLYERMTDAYCPERLGRKAALSSHGGLIDMMRTIKECRSIARQDLLLEHFEAHRVGGDRPPTLNDQNRAFNIGASLLLMMDFGVLHDAANSVEGNHPRIQWRDRVSMNNFVDEAFPSMLTKVDMRSITVNLTAMQLKKNGKLRLKATNDVRRHLVVDHEERTVWVFQHDSMLRELLRAGDPNQYAGVLPRELILELLDTIHIVLFPSNPESYKLLESLVSKNRFDSGLLTLASVPYRKSGDPEVSYTYFGERLVALKDELQSPRPHGWLQERLGRKRDTYMLMATMVGVFIAVLIGLLGLCVSTFQAWVAYQQWKHPKTEA</sequence>
<dbReference type="EMBL" id="MU006231">
    <property type="protein sequence ID" value="KAF2823928.1"/>
    <property type="molecule type" value="Genomic_DNA"/>
</dbReference>
<evidence type="ECO:0000313" key="2">
    <source>
        <dbReference type="EMBL" id="KAF2823928.1"/>
    </source>
</evidence>
<dbReference type="OrthoDB" id="5428890at2759"/>
<keyword evidence="1" id="KW-1133">Transmembrane helix</keyword>
<evidence type="ECO:0000313" key="3">
    <source>
        <dbReference type="Proteomes" id="UP000799424"/>
    </source>
</evidence>
<reference evidence="2" key="1">
    <citation type="journal article" date="2020" name="Stud. Mycol.">
        <title>101 Dothideomycetes genomes: a test case for predicting lifestyles and emergence of pathogens.</title>
        <authorList>
            <person name="Haridas S."/>
            <person name="Albert R."/>
            <person name="Binder M."/>
            <person name="Bloem J."/>
            <person name="Labutti K."/>
            <person name="Salamov A."/>
            <person name="Andreopoulos B."/>
            <person name="Baker S."/>
            <person name="Barry K."/>
            <person name="Bills G."/>
            <person name="Bluhm B."/>
            <person name="Cannon C."/>
            <person name="Castanera R."/>
            <person name="Culley D."/>
            <person name="Daum C."/>
            <person name="Ezra D."/>
            <person name="Gonzalez J."/>
            <person name="Henrissat B."/>
            <person name="Kuo A."/>
            <person name="Liang C."/>
            <person name="Lipzen A."/>
            <person name="Lutzoni F."/>
            <person name="Magnuson J."/>
            <person name="Mondo S."/>
            <person name="Nolan M."/>
            <person name="Ohm R."/>
            <person name="Pangilinan J."/>
            <person name="Park H.-J."/>
            <person name="Ramirez L."/>
            <person name="Alfaro M."/>
            <person name="Sun H."/>
            <person name="Tritt A."/>
            <person name="Yoshinaga Y."/>
            <person name="Zwiers L.-H."/>
            <person name="Turgeon B."/>
            <person name="Goodwin S."/>
            <person name="Spatafora J."/>
            <person name="Crous P."/>
            <person name="Grigoriev I."/>
        </authorList>
    </citation>
    <scope>NUCLEOTIDE SEQUENCE</scope>
    <source>
        <strain evidence="2">CBS 113818</strain>
    </source>
</reference>
<evidence type="ECO:0000256" key="1">
    <source>
        <dbReference type="SAM" id="Phobius"/>
    </source>
</evidence>